<evidence type="ECO:0000259" key="1">
    <source>
        <dbReference type="Pfam" id="PF00501"/>
    </source>
</evidence>
<accession>A0A063BYW0</accession>
<reference evidence="4" key="3">
    <citation type="submission" date="2020-03" db="EMBL/GenBank/DDBJ databases">
        <title>A mixture of massive structural variations and highly conserved coding sequences in Ustilaginoidea virens genome.</title>
        <authorList>
            <person name="Zhang K."/>
            <person name="Zhao Z."/>
            <person name="Zhang Z."/>
            <person name="Li Y."/>
            <person name="Hsiang T."/>
            <person name="Sun W."/>
        </authorList>
    </citation>
    <scope>NUCLEOTIDE SEQUENCE</scope>
    <source>
        <strain evidence="4">UV-8b</strain>
    </source>
</reference>
<protein>
    <submittedName>
        <fullName evidence="3">Uncharacterized protein</fullName>
    </submittedName>
</protein>
<dbReference type="Gene3D" id="3.40.50.12780">
    <property type="entry name" value="N-terminal domain of ligase-like"/>
    <property type="match status" value="1"/>
</dbReference>
<reference evidence="3" key="1">
    <citation type="journal article" date="2016" name="Genome Announc.">
        <title>Genome Sequence of Ustilaginoidea virens IPU010, a Rice Pathogenic Fungus Causing False Smut.</title>
        <authorList>
            <person name="Kumagai T."/>
            <person name="Ishii T."/>
            <person name="Terai G."/>
            <person name="Umemura M."/>
            <person name="Machida M."/>
            <person name="Asai K."/>
        </authorList>
    </citation>
    <scope>NUCLEOTIDE SEQUENCE [LARGE SCALE GENOMIC DNA]</scope>
    <source>
        <strain evidence="3">IPU010</strain>
    </source>
</reference>
<evidence type="ECO:0000313" key="3">
    <source>
        <dbReference type="EMBL" id="GAO13436.1"/>
    </source>
</evidence>
<evidence type="ECO:0000313" key="4">
    <source>
        <dbReference type="EMBL" id="QUC16337.1"/>
    </source>
</evidence>
<dbReference type="KEGG" id="uvi:66061356"/>
<reference evidence="6" key="2">
    <citation type="journal article" date="2016" name="Genome Announc.">
        <title>Genome sequence of Ustilaginoidea virens IPU010, a rice pathogenic fungus causing false smut.</title>
        <authorList>
            <person name="Kumagai T."/>
            <person name="Ishii T."/>
            <person name="Terai G."/>
            <person name="Umemura M."/>
            <person name="Machida M."/>
            <person name="Asai K."/>
        </authorList>
    </citation>
    <scope>NUCLEOTIDE SEQUENCE [LARGE SCALE GENOMIC DNA]</scope>
    <source>
        <strain evidence="6">IPU010</strain>
    </source>
</reference>
<feature type="domain" description="AMP-binding enzyme C-terminal" evidence="2">
    <location>
        <begin position="487"/>
        <end position="567"/>
    </location>
</feature>
<dbReference type="RefSeq" id="XP_042994010.1">
    <property type="nucleotide sequence ID" value="XM_043138076.1"/>
</dbReference>
<dbReference type="SUPFAM" id="SSF56801">
    <property type="entry name" value="Acetyl-CoA synthetase-like"/>
    <property type="match status" value="1"/>
</dbReference>
<dbReference type="AlphaFoldDB" id="A0A063BYW0"/>
<dbReference type="HOGENOM" id="CLU_000022_59_2_1"/>
<keyword evidence="5" id="KW-1185">Reference proteome</keyword>
<dbReference type="InterPro" id="IPR045851">
    <property type="entry name" value="AMP-bd_C_sf"/>
</dbReference>
<dbReference type="CDD" id="cd05911">
    <property type="entry name" value="Firefly_Luc_like"/>
    <property type="match status" value="1"/>
</dbReference>
<dbReference type="InterPro" id="IPR025110">
    <property type="entry name" value="AMP-bd_C"/>
</dbReference>
<dbReference type="Proteomes" id="UP000027002">
    <property type="component" value="Chromosome 1"/>
</dbReference>
<dbReference type="EMBL" id="BBTG02000005">
    <property type="protein sequence ID" value="GAO13436.1"/>
    <property type="molecule type" value="Genomic_DNA"/>
</dbReference>
<dbReference type="InterPro" id="IPR020845">
    <property type="entry name" value="AMP-binding_CS"/>
</dbReference>
<dbReference type="InterPro" id="IPR000873">
    <property type="entry name" value="AMP-dep_synth/lig_dom"/>
</dbReference>
<gene>
    <name evidence="4" type="ORF">UV8b_00578</name>
    <name evidence="3" type="ORF">UVI_02014390</name>
</gene>
<evidence type="ECO:0000313" key="5">
    <source>
        <dbReference type="Proteomes" id="UP000027002"/>
    </source>
</evidence>
<dbReference type="Gene3D" id="3.30.300.30">
    <property type="match status" value="1"/>
</dbReference>
<dbReference type="InterPro" id="IPR042099">
    <property type="entry name" value="ANL_N_sf"/>
</dbReference>
<dbReference type="STRING" id="1159556.A0A063BYW0"/>
<name>A0A063BYW0_USTVR</name>
<dbReference type="GeneID" id="66061356"/>
<proteinExistence type="predicted"/>
<dbReference type="EMBL" id="CP072753">
    <property type="protein sequence ID" value="QUC16337.1"/>
    <property type="molecule type" value="Genomic_DNA"/>
</dbReference>
<sequence length="588" mass="64614">MPFYPPSWAADLPEIPDSISIETFMFDERYGRHPVQTSRAPFIDGLSGKSYSVSEVRRRVDYLSRALSRELGFKPDQGTGWDKVVACFSLNNIDYLTLAWAVHRLGGILSCVNASYNASELEYQLKDSGAKAVFTCLPLLGTAMQASKRLAIPSHRVFLHELPPALGGDVSNPGRKTIDQLIQAGAKLPALKPADSCWSKGDGAERIAFLCYSSGTSGLPKGVMISHRNVIANTIQIATFEEPNRRLLRQGQGVDSCTELCLGLLPMSHIYALVVICHVGPYRGDGVVVLPKYHFEQLLQTIQDFKIRMLYLVPPMVIHMAKQLDIVRKYDLSSVRAAFTGAAPLKEDTANELLKVLPKLQLLQGYGLTETSTVVCMTAPQDIWLGTSGSILPGATIRLFTTEGQEVTGYNQVGEIWVHSPSVVPGYLNNEKATAETFVIADDGLRYMRTGDEGMIAKSQKGYEHVLITDRIKELIKVKAHQVAPAELEGHILAHADVNDCVVIGVPSEPEGEVPKAFVVKSPSAKGSDDVIAQSILEHVARHKSDYKRLRGGVEFIDVVPKSPSGKILRRLVRDREMAKRKKQGAKM</sequence>
<evidence type="ECO:0000313" key="6">
    <source>
        <dbReference type="Proteomes" id="UP000054053"/>
    </source>
</evidence>
<dbReference type="PANTHER" id="PTHR24096">
    <property type="entry name" value="LONG-CHAIN-FATTY-ACID--COA LIGASE"/>
    <property type="match status" value="1"/>
</dbReference>
<feature type="domain" description="AMP-dependent synthetase/ligase" evidence="1">
    <location>
        <begin position="40"/>
        <end position="428"/>
    </location>
</feature>
<dbReference type="GO" id="GO:0016405">
    <property type="term" value="F:CoA-ligase activity"/>
    <property type="evidence" value="ECO:0007669"/>
    <property type="project" value="TreeGrafter"/>
</dbReference>
<dbReference type="PROSITE" id="PS00455">
    <property type="entry name" value="AMP_BINDING"/>
    <property type="match status" value="1"/>
</dbReference>
<organism evidence="3 6">
    <name type="scientific">Ustilaginoidea virens</name>
    <name type="common">Rice false smut fungus</name>
    <name type="synonym">Villosiclava virens</name>
    <dbReference type="NCBI Taxonomy" id="1159556"/>
    <lineage>
        <taxon>Eukaryota</taxon>
        <taxon>Fungi</taxon>
        <taxon>Dikarya</taxon>
        <taxon>Ascomycota</taxon>
        <taxon>Pezizomycotina</taxon>
        <taxon>Sordariomycetes</taxon>
        <taxon>Hypocreomycetidae</taxon>
        <taxon>Hypocreales</taxon>
        <taxon>Clavicipitaceae</taxon>
        <taxon>Ustilaginoidea</taxon>
    </lineage>
</organism>
<dbReference type="Pfam" id="PF00501">
    <property type="entry name" value="AMP-binding"/>
    <property type="match status" value="1"/>
</dbReference>
<evidence type="ECO:0000259" key="2">
    <source>
        <dbReference type="Pfam" id="PF13193"/>
    </source>
</evidence>
<dbReference type="Proteomes" id="UP000054053">
    <property type="component" value="Unassembled WGS sequence"/>
</dbReference>
<dbReference type="Pfam" id="PF13193">
    <property type="entry name" value="AMP-binding_C"/>
    <property type="match status" value="1"/>
</dbReference>
<dbReference type="OrthoDB" id="6509636at2759"/>
<dbReference type="PANTHER" id="PTHR24096:SF422">
    <property type="entry name" value="BCDNA.GH02901"/>
    <property type="match status" value="1"/>
</dbReference>